<sequence length="301" mass="31746">MTGLARPGHKPHKSFAIVFSGGGARGLSHAGVLRALVARGYVPSAIVGVSMGAVVGATYALNDDWYDALVGMDTNGFPATPDFRLPGLAARMRGLRTALLAARDMYFGWGVGARTETWGRSVLSRLTQGRNLEDGRIPVLVCATDMLTGTRVVFGKGHATDYIYASAALAGILPPLVDGPHVLMDGAYVDIAPIDVARATGAEVVIAVDPSQPENAIGPKNGMQAMLRSIEICQYEHANLRFAQADLVIRPVFGQSIGTLEFGLKRHCIAAGAVATRRAYAEIGALLDRGQPKRLADPLSG</sequence>
<dbReference type="AlphaFoldDB" id="A0A1H7DAY7"/>
<keyword evidence="1 4" id="KW-0378">Hydrolase</keyword>
<dbReference type="PANTHER" id="PTHR14226">
    <property type="entry name" value="NEUROPATHY TARGET ESTERASE/SWISS CHEESE D.MELANOGASTER"/>
    <property type="match status" value="1"/>
</dbReference>
<dbReference type="InterPro" id="IPR050301">
    <property type="entry name" value="NTE"/>
</dbReference>
<reference evidence="6 7" key="1">
    <citation type="submission" date="2016-10" db="EMBL/GenBank/DDBJ databases">
        <authorList>
            <person name="de Groot N.N."/>
        </authorList>
    </citation>
    <scope>NUCLEOTIDE SEQUENCE [LARGE SCALE GENOMIC DNA]</scope>
    <source>
        <strain evidence="6 7">DSM 29340</strain>
    </source>
</reference>
<dbReference type="EMBL" id="FNYD01000010">
    <property type="protein sequence ID" value="SEJ98951.1"/>
    <property type="molecule type" value="Genomic_DNA"/>
</dbReference>
<feature type="active site" description="Proton acceptor" evidence="4">
    <location>
        <position position="185"/>
    </location>
</feature>
<evidence type="ECO:0000256" key="1">
    <source>
        <dbReference type="ARBA" id="ARBA00022801"/>
    </source>
</evidence>
<dbReference type="GO" id="GO:0016787">
    <property type="term" value="F:hydrolase activity"/>
    <property type="evidence" value="ECO:0007669"/>
    <property type="project" value="UniProtKB-UniRule"/>
</dbReference>
<dbReference type="InterPro" id="IPR002641">
    <property type="entry name" value="PNPLA_dom"/>
</dbReference>
<keyword evidence="7" id="KW-1185">Reference proteome</keyword>
<feature type="short sequence motif" description="DGA/G" evidence="4">
    <location>
        <begin position="185"/>
        <end position="187"/>
    </location>
</feature>
<dbReference type="PANTHER" id="PTHR14226:SF29">
    <property type="entry name" value="NEUROPATHY TARGET ESTERASE SWS"/>
    <property type="match status" value="1"/>
</dbReference>
<evidence type="ECO:0000256" key="2">
    <source>
        <dbReference type="ARBA" id="ARBA00022963"/>
    </source>
</evidence>
<keyword evidence="2 4" id="KW-0442">Lipid degradation</keyword>
<dbReference type="RefSeq" id="WP_092369697.1">
    <property type="nucleotide sequence ID" value="NZ_BMGV01000010.1"/>
</dbReference>
<evidence type="ECO:0000313" key="6">
    <source>
        <dbReference type="EMBL" id="SEJ98951.1"/>
    </source>
</evidence>
<dbReference type="SUPFAM" id="SSF52151">
    <property type="entry name" value="FabD/lysophospholipase-like"/>
    <property type="match status" value="1"/>
</dbReference>
<feature type="active site" description="Nucleophile" evidence="4">
    <location>
        <position position="50"/>
    </location>
</feature>
<feature type="domain" description="PNPLA" evidence="5">
    <location>
        <begin position="17"/>
        <end position="198"/>
    </location>
</feature>
<evidence type="ECO:0000259" key="5">
    <source>
        <dbReference type="PROSITE" id="PS51635"/>
    </source>
</evidence>
<gene>
    <name evidence="6" type="ORF">SAMN05444007_110129</name>
</gene>
<keyword evidence="3 4" id="KW-0443">Lipid metabolism</keyword>
<dbReference type="InterPro" id="IPR016035">
    <property type="entry name" value="Acyl_Trfase/lysoPLipase"/>
</dbReference>
<dbReference type="Pfam" id="PF01734">
    <property type="entry name" value="Patatin"/>
    <property type="match status" value="1"/>
</dbReference>
<protein>
    <submittedName>
        <fullName evidence="6">NTE family protein</fullName>
    </submittedName>
</protein>
<evidence type="ECO:0000256" key="4">
    <source>
        <dbReference type="PROSITE-ProRule" id="PRU01161"/>
    </source>
</evidence>
<dbReference type="STRING" id="1227549.SAMN05444007_110129"/>
<evidence type="ECO:0000256" key="3">
    <source>
        <dbReference type="ARBA" id="ARBA00023098"/>
    </source>
</evidence>
<evidence type="ECO:0000313" key="7">
    <source>
        <dbReference type="Proteomes" id="UP000199379"/>
    </source>
</evidence>
<organism evidence="6 7">
    <name type="scientific">Cribrihabitans marinus</name>
    <dbReference type="NCBI Taxonomy" id="1227549"/>
    <lineage>
        <taxon>Bacteria</taxon>
        <taxon>Pseudomonadati</taxon>
        <taxon>Pseudomonadota</taxon>
        <taxon>Alphaproteobacteria</taxon>
        <taxon>Rhodobacterales</taxon>
        <taxon>Paracoccaceae</taxon>
        <taxon>Cribrihabitans</taxon>
    </lineage>
</organism>
<accession>A0A1H7DAY7</accession>
<dbReference type="OrthoDB" id="5290098at2"/>
<feature type="short sequence motif" description="GXGXXG" evidence="4">
    <location>
        <begin position="21"/>
        <end position="26"/>
    </location>
</feature>
<dbReference type="PROSITE" id="PS51635">
    <property type="entry name" value="PNPLA"/>
    <property type="match status" value="1"/>
</dbReference>
<dbReference type="GO" id="GO:0016042">
    <property type="term" value="P:lipid catabolic process"/>
    <property type="evidence" value="ECO:0007669"/>
    <property type="project" value="UniProtKB-UniRule"/>
</dbReference>
<dbReference type="Gene3D" id="3.40.1090.10">
    <property type="entry name" value="Cytosolic phospholipase A2 catalytic domain"/>
    <property type="match status" value="2"/>
</dbReference>
<feature type="short sequence motif" description="GXSXG" evidence="4">
    <location>
        <begin position="48"/>
        <end position="52"/>
    </location>
</feature>
<name>A0A1H7DAY7_9RHOB</name>
<dbReference type="Proteomes" id="UP000199379">
    <property type="component" value="Unassembled WGS sequence"/>
</dbReference>
<proteinExistence type="predicted"/>